<gene>
    <name evidence="1" type="ORF">AB7878_02310</name>
</gene>
<evidence type="ECO:0000313" key="2">
    <source>
        <dbReference type="Proteomes" id="UP001562159"/>
    </source>
</evidence>
<reference evidence="1 2" key="1">
    <citation type="submission" date="2024-07" db="EMBL/GenBank/DDBJ databases">
        <title>Molecular mechanisms and environmental adaptations of flagellar loss and biofilm growth of Rhodanobacter under environmental stress.</title>
        <authorList>
            <person name="Chen M."/>
        </authorList>
    </citation>
    <scope>NUCLEOTIDE SEQUENCE [LARGE SCALE GENOMIC DNA]</scope>
    <source>
        <strain evidence="1 2">RS22</strain>
    </source>
</reference>
<keyword evidence="2" id="KW-1185">Reference proteome</keyword>
<organism evidence="1 2">
    <name type="scientific">Rhodanobacter humi</name>
    <dbReference type="NCBI Taxonomy" id="1888173"/>
    <lineage>
        <taxon>Bacteria</taxon>
        <taxon>Pseudomonadati</taxon>
        <taxon>Pseudomonadota</taxon>
        <taxon>Gammaproteobacteria</taxon>
        <taxon>Lysobacterales</taxon>
        <taxon>Rhodanobacteraceae</taxon>
        <taxon>Rhodanobacter</taxon>
    </lineage>
</organism>
<dbReference type="Proteomes" id="UP001562159">
    <property type="component" value="Unassembled WGS sequence"/>
</dbReference>
<comment type="caution">
    <text evidence="1">The sequence shown here is derived from an EMBL/GenBank/DDBJ whole genome shotgun (WGS) entry which is preliminary data.</text>
</comment>
<sequence>MKTQQSIYDESGKEDVRITTTPFKDGFFISVSAGWNDYSYDHLIYFLNEVMKDNPHVIEGFTSLQEGEEEKIEQFLLVHDDAIDEAQVRKWRNHEAKIKIIESTYND</sequence>
<protein>
    <submittedName>
        <fullName evidence="1">Uncharacterized protein</fullName>
    </submittedName>
</protein>
<accession>A0ABV4ALH2</accession>
<proteinExistence type="predicted"/>
<name>A0ABV4ALH2_9GAMM</name>
<dbReference type="EMBL" id="JBGBPY010000001">
    <property type="protein sequence ID" value="MEY2181237.1"/>
    <property type="molecule type" value="Genomic_DNA"/>
</dbReference>
<evidence type="ECO:0000313" key="1">
    <source>
        <dbReference type="EMBL" id="MEY2181237.1"/>
    </source>
</evidence>